<dbReference type="VEuPathDB" id="FungiDB:VP01_5551g1"/>
<keyword evidence="2" id="KW-1185">Reference proteome</keyword>
<protein>
    <submittedName>
        <fullName evidence="1">Uncharacterized protein</fullName>
    </submittedName>
</protein>
<proteinExistence type="predicted"/>
<sequence length="184" mass="20879">EESSTPRIQSNQPRRRLLRIILNQAQCQRQLNLTRWKNSTESYTRLPSSPSHFSHRRIFLCGANLLDLLKIKDAVLSDKQSLSESEELILRTVLATKLDANIHSNVINHNNKENGKEIWKTNISLPLNPLIVLGAAIEKMYEVGINIDIDIIGYEIIKKFPKTPELSSISSVITHSGQEMTPDL</sequence>
<dbReference type="Proteomes" id="UP000037035">
    <property type="component" value="Unassembled WGS sequence"/>
</dbReference>
<feature type="non-terminal residue" evidence="1">
    <location>
        <position position="1"/>
    </location>
</feature>
<organism evidence="1 2">
    <name type="scientific">Puccinia sorghi</name>
    <dbReference type="NCBI Taxonomy" id="27349"/>
    <lineage>
        <taxon>Eukaryota</taxon>
        <taxon>Fungi</taxon>
        <taxon>Dikarya</taxon>
        <taxon>Basidiomycota</taxon>
        <taxon>Pucciniomycotina</taxon>
        <taxon>Pucciniomycetes</taxon>
        <taxon>Pucciniales</taxon>
        <taxon>Pucciniaceae</taxon>
        <taxon>Puccinia</taxon>
    </lineage>
</organism>
<evidence type="ECO:0000313" key="2">
    <source>
        <dbReference type="Proteomes" id="UP000037035"/>
    </source>
</evidence>
<name>A0A0L6UJ67_9BASI</name>
<accession>A0A0L6UJ67</accession>
<evidence type="ECO:0000313" key="1">
    <source>
        <dbReference type="EMBL" id="KNZ48584.1"/>
    </source>
</evidence>
<reference evidence="1 2" key="1">
    <citation type="submission" date="2015-08" db="EMBL/GenBank/DDBJ databases">
        <title>Next Generation Sequencing and Analysis of the Genome of Puccinia sorghi L Schw, the Causal Agent of Maize Common Rust.</title>
        <authorList>
            <person name="Rochi L."/>
            <person name="Burguener G."/>
            <person name="Darino M."/>
            <person name="Turjanski A."/>
            <person name="Kreff E."/>
            <person name="Dieguez M.J."/>
            <person name="Sacco F."/>
        </authorList>
    </citation>
    <scope>NUCLEOTIDE SEQUENCE [LARGE SCALE GENOMIC DNA]</scope>
    <source>
        <strain evidence="1 2">RO10H11247</strain>
    </source>
</reference>
<dbReference type="OrthoDB" id="7700734at2759"/>
<gene>
    <name evidence="1" type="ORF">VP01_5551g1</name>
</gene>
<dbReference type="EMBL" id="LAVV01010776">
    <property type="protein sequence ID" value="KNZ48584.1"/>
    <property type="molecule type" value="Genomic_DNA"/>
</dbReference>
<dbReference type="AlphaFoldDB" id="A0A0L6UJ67"/>
<feature type="non-terminal residue" evidence="1">
    <location>
        <position position="184"/>
    </location>
</feature>
<comment type="caution">
    <text evidence="1">The sequence shown here is derived from an EMBL/GenBank/DDBJ whole genome shotgun (WGS) entry which is preliminary data.</text>
</comment>